<feature type="repeat" description="TPR" evidence="2">
    <location>
        <begin position="132"/>
        <end position="165"/>
    </location>
</feature>
<dbReference type="PANTHER" id="PTHR47691:SF3">
    <property type="entry name" value="HTH-TYPE TRANSCRIPTIONAL REGULATOR RV0890C-RELATED"/>
    <property type="match status" value="1"/>
</dbReference>
<feature type="DNA-binding region" description="OmpR/PhoB-type" evidence="3">
    <location>
        <begin position="8"/>
        <end position="106"/>
    </location>
</feature>
<keyword evidence="1 3" id="KW-0238">DNA-binding</keyword>
<comment type="caution">
    <text evidence="5">The sequence shown here is derived from an EMBL/GenBank/DDBJ whole genome shotgun (WGS) entry which is preliminary data.</text>
</comment>
<dbReference type="PROSITE" id="PS50005">
    <property type="entry name" value="TPR"/>
    <property type="match status" value="1"/>
</dbReference>
<dbReference type="GO" id="GO:0000160">
    <property type="term" value="P:phosphorelay signal transduction system"/>
    <property type="evidence" value="ECO:0007669"/>
    <property type="project" value="InterPro"/>
</dbReference>
<dbReference type="GO" id="GO:0003677">
    <property type="term" value="F:DNA binding"/>
    <property type="evidence" value="ECO:0007669"/>
    <property type="project" value="UniProtKB-UniRule"/>
</dbReference>
<reference evidence="5 6" key="1">
    <citation type="journal article" date="2006" name="Int. J. Syst. Evol. Microbiol.">
        <title>Dyella yeojuensis sp. nov., isolated from greenhouse soil in Korea.</title>
        <authorList>
            <person name="Kim B.Y."/>
            <person name="Weon H.Y."/>
            <person name="Lee K.H."/>
            <person name="Seok S.J."/>
            <person name="Kwon S.W."/>
            <person name="Go S.J."/>
            <person name="Stackebrandt E."/>
        </authorList>
    </citation>
    <scope>NUCLEOTIDE SEQUENCE [LARGE SCALE GENOMIC DNA]</scope>
    <source>
        <strain evidence="5 6">DSM 17673</strain>
    </source>
</reference>
<dbReference type="AlphaFoldDB" id="A0A7X5QVC8"/>
<dbReference type="Gene3D" id="1.10.10.10">
    <property type="entry name" value="Winged helix-like DNA-binding domain superfamily/Winged helix DNA-binding domain"/>
    <property type="match status" value="1"/>
</dbReference>
<proteinExistence type="predicted"/>
<dbReference type="InterPro" id="IPR019734">
    <property type="entry name" value="TPR_rpt"/>
</dbReference>
<dbReference type="PROSITE" id="PS51755">
    <property type="entry name" value="OMPR_PHOB"/>
    <property type="match status" value="1"/>
</dbReference>
<dbReference type="SMART" id="SM00862">
    <property type="entry name" value="Trans_reg_C"/>
    <property type="match status" value="1"/>
</dbReference>
<accession>A0A7X5QVC8</accession>
<dbReference type="EMBL" id="JAAQTL010000001">
    <property type="protein sequence ID" value="NID16104.1"/>
    <property type="molecule type" value="Genomic_DNA"/>
</dbReference>
<dbReference type="InterPro" id="IPR016032">
    <property type="entry name" value="Sig_transdc_resp-reg_C-effctor"/>
</dbReference>
<dbReference type="PANTHER" id="PTHR47691">
    <property type="entry name" value="REGULATOR-RELATED"/>
    <property type="match status" value="1"/>
</dbReference>
<evidence type="ECO:0000313" key="6">
    <source>
        <dbReference type="Proteomes" id="UP000518878"/>
    </source>
</evidence>
<organism evidence="5 6">
    <name type="scientific">Luteibacter yeojuensis</name>
    <dbReference type="NCBI Taxonomy" id="345309"/>
    <lineage>
        <taxon>Bacteria</taxon>
        <taxon>Pseudomonadati</taxon>
        <taxon>Pseudomonadota</taxon>
        <taxon>Gammaproteobacteria</taxon>
        <taxon>Lysobacterales</taxon>
        <taxon>Rhodanobacteraceae</taxon>
        <taxon>Luteibacter</taxon>
    </lineage>
</organism>
<protein>
    <recommendedName>
        <fullName evidence="4">OmpR/PhoB-type domain-containing protein</fullName>
    </recommendedName>
</protein>
<dbReference type="RefSeq" id="WP_166699773.1">
    <property type="nucleotide sequence ID" value="NZ_JAAQTL010000001.1"/>
</dbReference>
<evidence type="ECO:0000259" key="4">
    <source>
        <dbReference type="PROSITE" id="PS51755"/>
    </source>
</evidence>
<feature type="domain" description="OmpR/PhoB-type" evidence="4">
    <location>
        <begin position="8"/>
        <end position="106"/>
    </location>
</feature>
<evidence type="ECO:0000256" key="1">
    <source>
        <dbReference type="ARBA" id="ARBA00023125"/>
    </source>
</evidence>
<sequence length="190" mass="21619">MKRRRMYAAVFRLGDWTVRPALGVIERHGERIRLEPKLLDVLVCLAERPGDVVGIDQLLDRCWAGDFYGDNPVHKTIAMLRRALGDDARSPYYIATIRKRGYRLLAPVVFLRDRPPGRNAWLAPLDHLLELARAMDAMGRVLLRMGRIDVAAEYFDEAIELRTRCSTHAQVRPDPLAFPVAASGRITTPY</sequence>
<evidence type="ECO:0000256" key="2">
    <source>
        <dbReference type="PROSITE-ProRule" id="PRU00339"/>
    </source>
</evidence>
<dbReference type="Proteomes" id="UP000518878">
    <property type="component" value="Unassembled WGS sequence"/>
</dbReference>
<dbReference type="CDD" id="cd00383">
    <property type="entry name" value="trans_reg_C"/>
    <property type="match status" value="1"/>
</dbReference>
<keyword evidence="6" id="KW-1185">Reference proteome</keyword>
<evidence type="ECO:0000313" key="5">
    <source>
        <dbReference type="EMBL" id="NID16104.1"/>
    </source>
</evidence>
<dbReference type="Pfam" id="PF00486">
    <property type="entry name" value="Trans_reg_C"/>
    <property type="match status" value="1"/>
</dbReference>
<name>A0A7X5QVC8_9GAMM</name>
<dbReference type="InterPro" id="IPR036388">
    <property type="entry name" value="WH-like_DNA-bd_sf"/>
</dbReference>
<evidence type="ECO:0000256" key="3">
    <source>
        <dbReference type="PROSITE-ProRule" id="PRU01091"/>
    </source>
</evidence>
<dbReference type="SUPFAM" id="SSF46894">
    <property type="entry name" value="C-terminal effector domain of the bipartite response regulators"/>
    <property type="match status" value="1"/>
</dbReference>
<keyword evidence="2" id="KW-0802">TPR repeat</keyword>
<dbReference type="GO" id="GO:0006355">
    <property type="term" value="P:regulation of DNA-templated transcription"/>
    <property type="evidence" value="ECO:0007669"/>
    <property type="project" value="InterPro"/>
</dbReference>
<dbReference type="InterPro" id="IPR001867">
    <property type="entry name" value="OmpR/PhoB-type_DNA-bd"/>
</dbReference>
<gene>
    <name evidence="5" type="ORF">HBF32_11595</name>
</gene>